<evidence type="ECO:0000313" key="3">
    <source>
        <dbReference type="EMBL" id="KAK8232094.1"/>
    </source>
</evidence>
<evidence type="ECO:0000256" key="1">
    <source>
        <dbReference type="SAM" id="MobiDB-lite"/>
    </source>
</evidence>
<protein>
    <submittedName>
        <fullName evidence="3">Uncharacterized protein</fullName>
    </submittedName>
</protein>
<keyword evidence="2" id="KW-1133">Transmembrane helix</keyword>
<name>A0ABR1YJY6_9PEZI</name>
<dbReference type="Proteomes" id="UP001492380">
    <property type="component" value="Unassembled WGS sequence"/>
</dbReference>
<feature type="compositionally biased region" description="Basic residues" evidence="1">
    <location>
        <begin position="15"/>
        <end position="29"/>
    </location>
</feature>
<feature type="region of interest" description="Disordered" evidence="1">
    <location>
        <begin position="1"/>
        <end position="55"/>
    </location>
</feature>
<gene>
    <name evidence="3" type="ORF">HDK90DRAFT_297345</name>
</gene>
<feature type="compositionally biased region" description="Low complexity" evidence="1">
    <location>
        <begin position="1"/>
        <end position="14"/>
    </location>
</feature>
<reference evidence="3 4" key="1">
    <citation type="submission" date="2024-04" db="EMBL/GenBank/DDBJ databases">
        <title>Phyllosticta paracitricarpa is synonymous to the EU quarantine fungus P. citricarpa based on phylogenomic analyses.</title>
        <authorList>
            <consortium name="Lawrence Berkeley National Laboratory"/>
            <person name="Van Ingen-Buijs V.A."/>
            <person name="Van Westerhoven A.C."/>
            <person name="Haridas S."/>
            <person name="Skiadas P."/>
            <person name="Martin F."/>
            <person name="Groenewald J.Z."/>
            <person name="Crous P.W."/>
            <person name="Seidl M.F."/>
        </authorList>
    </citation>
    <scope>NUCLEOTIDE SEQUENCE [LARGE SCALE GENOMIC DNA]</scope>
    <source>
        <strain evidence="3 4">CBS 123374</strain>
    </source>
</reference>
<keyword evidence="2" id="KW-0472">Membrane</keyword>
<proteinExistence type="predicted"/>
<organism evidence="3 4">
    <name type="scientific">Phyllosticta capitalensis</name>
    <dbReference type="NCBI Taxonomy" id="121624"/>
    <lineage>
        <taxon>Eukaryota</taxon>
        <taxon>Fungi</taxon>
        <taxon>Dikarya</taxon>
        <taxon>Ascomycota</taxon>
        <taxon>Pezizomycotina</taxon>
        <taxon>Dothideomycetes</taxon>
        <taxon>Dothideomycetes incertae sedis</taxon>
        <taxon>Botryosphaeriales</taxon>
        <taxon>Phyllostictaceae</taxon>
        <taxon>Phyllosticta</taxon>
    </lineage>
</organism>
<evidence type="ECO:0000256" key="2">
    <source>
        <dbReference type="SAM" id="Phobius"/>
    </source>
</evidence>
<sequence>MSIPIPSSPSLSQSVRRRSHSRSHHRAHRPPSLSPQQSPPATQPARPSSFASPSSRLCARRRQTLLLRSRLFTSVVRAATAVGPAAWVCAAAWVLYLGCAGTYMYVRDRDTECSATRRAGRGWTVHAMAVDTMNGRRRRRQRRASGQAERARVGGADCSLVFPSVELYLSLLSITDERISARKGQWNDDEYIVR</sequence>
<feature type="transmembrane region" description="Helical" evidence="2">
    <location>
        <begin position="71"/>
        <end position="96"/>
    </location>
</feature>
<dbReference type="EMBL" id="JBBWRZ010000007">
    <property type="protein sequence ID" value="KAK8232094.1"/>
    <property type="molecule type" value="Genomic_DNA"/>
</dbReference>
<keyword evidence="2" id="KW-0812">Transmembrane</keyword>
<keyword evidence="4" id="KW-1185">Reference proteome</keyword>
<accession>A0ABR1YJY6</accession>
<comment type="caution">
    <text evidence="3">The sequence shown here is derived from an EMBL/GenBank/DDBJ whole genome shotgun (WGS) entry which is preliminary data.</text>
</comment>
<feature type="compositionally biased region" description="Low complexity" evidence="1">
    <location>
        <begin position="43"/>
        <end position="55"/>
    </location>
</feature>
<evidence type="ECO:0000313" key="4">
    <source>
        <dbReference type="Proteomes" id="UP001492380"/>
    </source>
</evidence>